<name>A0A8C4HTJ3_DICLA</name>
<feature type="signal peptide" evidence="2">
    <location>
        <begin position="1"/>
        <end position="21"/>
    </location>
</feature>
<keyword evidence="1" id="KW-1133">Transmembrane helix</keyword>
<dbReference type="InterPro" id="IPR050650">
    <property type="entry name" value="Type-II_Cytokine-TF_Rcpt"/>
</dbReference>
<keyword evidence="2" id="KW-0732">Signal</keyword>
<evidence type="ECO:0000256" key="1">
    <source>
        <dbReference type="SAM" id="Phobius"/>
    </source>
</evidence>
<organism evidence="3 4">
    <name type="scientific">Dicentrarchus labrax</name>
    <name type="common">European seabass</name>
    <name type="synonym">Morone labrax</name>
    <dbReference type="NCBI Taxonomy" id="13489"/>
    <lineage>
        <taxon>Eukaryota</taxon>
        <taxon>Metazoa</taxon>
        <taxon>Chordata</taxon>
        <taxon>Craniata</taxon>
        <taxon>Vertebrata</taxon>
        <taxon>Euteleostomi</taxon>
        <taxon>Actinopterygii</taxon>
        <taxon>Neopterygii</taxon>
        <taxon>Teleostei</taxon>
        <taxon>Neoteleostei</taxon>
        <taxon>Acanthomorphata</taxon>
        <taxon>Eupercaria</taxon>
        <taxon>Moronidae</taxon>
        <taxon>Dicentrarchus</taxon>
    </lineage>
</organism>
<dbReference type="CTD" id="794493"/>
<dbReference type="PANTHER" id="PTHR20859:SF87">
    <property type="entry name" value="CYTOKINE RECEPTOR FAMILY MEMBER B13-RELATED"/>
    <property type="match status" value="1"/>
</dbReference>
<proteinExistence type="predicted"/>
<feature type="transmembrane region" description="Helical" evidence="1">
    <location>
        <begin position="242"/>
        <end position="263"/>
    </location>
</feature>
<dbReference type="AlphaFoldDB" id="A0A8C4HTJ3"/>
<dbReference type="InterPro" id="IPR036116">
    <property type="entry name" value="FN3_sf"/>
</dbReference>
<dbReference type="Ensembl" id="ENSDLAT00005050441.2">
    <property type="protein sequence ID" value="ENSDLAP00005047297.2"/>
    <property type="gene ID" value="ENSDLAG00005020852.2"/>
</dbReference>
<dbReference type="OMA" id="TVDHVEC"/>
<dbReference type="GO" id="GO:0005886">
    <property type="term" value="C:plasma membrane"/>
    <property type="evidence" value="ECO:0007669"/>
    <property type="project" value="TreeGrafter"/>
</dbReference>
<dbReference type="Proteomes" id="UP000694389">
    <property type="component" value="Unassembled WGS sequence"/>
</dbReference>
<dbReference type="GO" id="GO:0004896">
    <property type="term" value="F:cytokine receptor activity"/>
    <property type="evidence" value="ECO:0007669"/>
    <property type="project" value="TreeGrafter"/>
</dbReference>
<feature type="chain" id="PRO_5035811852" description="Fibronectin type-III domain-containing protein" evidence="2">
    <location>
        <begin position="22"/>
        <end position="392"/>
    </location>
</feature>
<keyword evidence="4" id="KW-1185">Reference proteome</keyword>
<dbReference type="RefSeq" id="XP_051276106.1">
    <property type="nucleotide sequence ID" value="XM_051420146.1"/>
</dbReference>
<gene>
    <name evidence="3" type="primary">ifngr1l</name>
</gene>
<keyword evidence="1" id="KW-0812">Transmembrane</keyword>
<keyword evidence="1" id="KW-0472">Membrane</keyword>
<dbReference type="GeneID" id="127374596"/>
<dbReference type="GeneTree" id="ENSGT00530000068118"/>
<evidence type="ECO:0000256" key="2">
    <source>
        <dbReference type="SAM" id="SignalP"/>
    </source>
</evidence>
<dbReference type="OrthoDB" id="8758322at2759"/>
<dbReference type="Gene3D" id="2.60.40.10">
    <property type="entry name" value="Immunoglobulins"/>
    <property type="match status" value="1"/>
</dbReference>
<accession>A0A8C4HTJ3</accession>
<evidence type="ECO:0008006" key="5">
    <source>
        <dbReference type="Google" id="ProtNLM"/>
    </source>
</evidence>
<reference evidence="3" key="2">
    <citation type="submission" date="2025-09" db="UniProtKB">
        <authorList>
            <consortium name="Ensembl"/>
        </authorList>
    </citation>
    <scope>IDENTIFICATION</scope>
</reference>
<evidence type="ECO:0000313" key="4">
    <source>
        <dbReference type="Proteomes" id="UP000694389"/>
    </source>
</evidence>
<protein>
    <recommendedName>
        <fullName evidence="5">Fibronectin type-III domain-containing protein</fullName>
    </recommendedName>
</protein>
<evidence type="ECO:0000313" key="3">
    <source>
        <dbReference type="Ensembl" id="ENSDLAP00005047297.2"/>
    </source>
</evidence>
<dbReference type="InterPro" id="IPR013783">
    <property type="entry name" value="Ig-like_fold"/>
</dbReference>
<reference evidence="3" key="1">
    <citation type="submission" date="2025-08" db="UniProtKB">
        <authorList>
            <consortium name="Ensembl"/>
        </authorList>
    </citation>
    <scope>IDENTIFICATION</scope>
</reference>
<dbReference type="PANTHER" id="PTHR20859">
    <property type="entry name" value="INTERFERON/INTERLEUKIN RECEPTOR"/>
    <property type="match status" value="1"/>
</dbReference>
<dbReference type="SUPFAM" id="SSF49265">
    <property type="entry name" value="Fibronectin type III"/>
    <property type="match status" value="1"/>
</dbReference>
<sequence length="392" mass="42963">MFSVKYHPVFLLLLCLRAVAAHVEPPANVTLVCHNLHNVLKWSYDQFVPGLAFKVAISSTSSAPDVLWVSPPSLQADVSISDIDYDYFLTVSAVIGQNESDPAPPDGITFSYFHGSLVGQKCSVDFPPVTVTAQQDGPVHYQFKHPWLLYSERLAKKSEQKKKSADKEFLPELQYDVGVFNQEEHSQRFSCEDSVCKGNLTGVSTPELCLKFSGEMAKVSVQATGESCALLVSPPPNDQKDYVYVIIGLLILAAFAFVVFMVYKKKTNASSSNFPSAMTITNTLKQIIVQEVEHVSPTPLLSNETVEKKEKEFPPSPISSTDCEGCQPFGVLTEADECDVVEVGTEEGPGYMPGSNLEEDDAQSVGELPSGYEKREVLVDLGLNEQAEGYRG</sequence>